<comment type="caution">
    <text evidence="4">The sequence shown here is derived from an EMBL/GenBank/DDBJ whole genome shotgun (WGS) entry which is preliminary data.</text>
</comment>
<protein>
    <submittedName>
        <fullName evidence="4">ABC transporter ATP-binding protein</fullName>
    </submittedName>
</protein>
<evidence type="ECO:0000256" key="1">
    <source>
        <dbReference type="ARBA" id="ARBA00022741"/>
    </source>
</evidence>
<dbReference type="InterPro" id="IPR027417">
    <property type="entry name" value="P-loop_NTPase"/>
</dbReference>
<evidence type="ECO:0000313" key="5">
    <source>
        <dbReference type="Proteomes" id="UP000278149"/>
    </source>
</evidence>
<dbReference type="InterPro" id="IPR003593">
    <property type="entry name" value="AAA+_ATPase"/>
</dbReference>
<sequence>MAMLKVEELSVKVREREILREVSFEVGEGEIVALLGPNGSGKSTLLHAIMGRPGYEVSGRIIFNGIDITGMSASERAKLGIGFMMQMPPALKGVRLRDLIKRLSKIYGTDQDTLRRISEELRIEGLLDRELHRGFSGGEMKKVELLLLAAQNPKLALLDEPDSGVDLESLPIIGKVINEIVGASDSRAREKRSAIIVTHMGKILKHVRNANRAYIILNGEVKCFGNPADLIEDIEKYGFSECLRCVRVV</sequence>
<evidence type="ECO:0000256" key="2">
    <source>
        <dbReference type="ARBA" id="ARBA00022840"/>
    </source>
</evidence>
<dbReference type="PROSITE" id="PS00211">
    <property type="entry name" value="ABC_TRANSPORTER_1"/>
    <property type="match status" value="1"/>
</dbReference>
<dbReference type="Proteomes" id="UP000278149">
    <property type="component" value="Unassembled WGS sequence"/>
</dbReference>
<dbReference type="SUPFAM" id="SSF52540">
    <property type="entry name" value="P-loop containing nucleoside triphosphate hydrolases"/>
    <property type="match status" value="1"/>
</dbReference>
<dbReference type="PROSITE" id="PS50893">
    <property type="entry name" value="ABC_TRANSPORTER_2"/>
    <property type="match status" value="1"/>
</dbReference>
<feature type="domain" description="ABC transporter" evidence="3">
    <location>
        <begin position="4"/>
        <end position="243"/>
    </location>
</feature>
<accession>A0A3R9QXZ2</accession>
<dbReference type="PANTHER" id="PTHR43204">
    <property type="entry name" value="ABC TRANSPORTER I FAMILY MEMBER 6, CHLOROPLASTIC"/>
    <property type="match status" value="1"/>
</dbReference>
<evidence type="ECO:0000259" key="3">
    <source>
        <dbReference type="PROSITE" id="PS50893"/>
    </source>
</evidence>
<dbReference type="InterPro" id="IPR017871">
    <property type="entry name" value="ABC_transporter-like_CS"/>
</dbReference>
<dbReference type="Pfam" id="PF00005">
    <property type="entry name" value="ABC_tran"/>
    <property type="match status" value="1"/>
</dbReference>
<dbReference type="GO" id="GO:0005524">
    <property type="term" value="F:ATP binding"/>
    <property type="evidence" value="ECO:0007669"/>
    <property type="project" value="UniProtKB-KW"/>
</dbReference>
<evidence type="ECO:0000313" key="4">
    <source>
        <dbReference type="EMBL" id="RSN67723.1"/>
    </source>
</evidence>
<dbReference type="InterPro" id="IPR010230">
    <property type="entry name" value="FeS-cluster_ATPase_SufC"/>
</dbReference>
<proteinExistence type="predicted"/>
<reference evidence="4 5" key="1">
    <citation type="submission" date="2018-10" db="EMBL/GenBank/DDBJ databases">
        <title>Co-occurring genomic capacity for anaerobic methane metabolism and dissimilatory sulfite reduction discovered in the Korarchaeota.</title>
        <authorList>
            <person name="Mckay L.J."/>
            <person name="Dlakic M."/>
            <person name="Fields M.W."/>
            <person name="Delmont T.O."/>
            <person name="Eren A.M."/>
            <person name="Jay Z.J."/>
            <person name="Klingelsmith K.B."/>
            <person name="Rusch D.B."/>
            <person name="Inskeep W.P."/>
        </authorList>
    </citation>
    <scope>NUCLEOTIDE SEQUENCE [LARGE SCALE GENOMIC DNA]</scope>
    <source>
        <strain evidence="4 5">WS</strain>
    </source>
</reference>
<name>A0A3R9QXZ2_9CREN</name>
<keyword evidence="2 4" id="KW-0067">ATP-binding</keyword>
<dbReference type="GO" id="GO:0016887">
    <property type="term" value="F:ATP hydrolysis activity"/>
    <property type="evidence" value="ECO:0007669"/>
    <property type="project" value="InterPro"/>
</dbReference>
<dbReference type="Gene3D" id="3.40.50.300">
    <property type="entry name" value="P-loop containing nucleotide triphosphate hydrolases"/>
    <property type="match status" value="1"/>
</dbReference>
<dbReference type="AlphaFoldDB" id="A0A3R9QXZ2"/>
<gene>
    <name evidence="4" type="ORF">D9Q81_07975</name>
</gene>
<dbReference type="InterPro" id="IPR003439">
    <property type="entry name" value="ABC_transporter-like_ATP-bd"/>
</dbReference>
<organism evidence="4 5">
    <name type="scientific">Candidatus Korarchaeum cryptofilum</name>
    <dbReference type="NCBI Taxonomy" id="498846"/>
    <lineage>
        <taxon>Archaea</taxon>
        <taxon>Thermoproteota</taxon>
        <taxon>Candidatus Korarchaeia</taxon>
        <taxon>Candidatus Korarchaeales</taxon>
        <taxon>Candidatus Korarchaeaceae</taxon>
        <taxon>Candidatus Korarchaeum</taxon>
    </lineage>
</organism>
<dbReference type="SMART" id="SM00382">
    <property type="entry name" value="AAA"/>
    <property type="match status" value="1"/>
</dbReference>
<dbReference type="EMBL" id="RCOR01000042">
    <property type="protein sequence ID" value="RSN67723.1"/>
    <property type="molecule type" value="Genomic_DNA"/>
</dbReference>
<dbReference type="RefSeq" id="WP_125742590.1">
    <property type="nucleotide sequence ID" value="NZ_RCOR01000042.1"/>
</dbReference>
<dbReference type="PANTHER" id="PTHR43204:SF1">
    <property type="entry name" value="ABC TRANSPORTER I FAMILY MEMBER 6, CHLOROPLASTIC"/>
    <property type="match status" value="1"/>
</dbReference>
<keyword evidence="1" id="KW-0547">Nucleotide-binding</keyword>